<evidence type="ECO:0000313" key="1">
    <source>
        <dbReference type="EMBL" id="OGK06930.1"/>
    </source>
</evidence>
<reference evidence="1 2" key="1">
    <citation type="journal article" date="2016" name="Nat. Commun.">
        <title>Thousands of microbial genomes shed light on interconnected biogeochemical processes in an aquifer system.</title>
        <authorList>
            <person name="Anantharaman K."/>
            <person name="Brown C.T."/>
            <person name="Hug L.A."/>
            <person name="Sharon I."/>
            <person name="Castelle C.J."/>
            <person name="Probst A.J."/>
            <person name="Thomas B.C."/>
            <person name="Singh A."/>
            <person name="Wilkins M.J."/>
            <person name="Karaoz U."/>
            <person name="Brodie E.L."/>
            <person name="Williams K.H."/>
            <person name="Hubbard S.S."/>
            <person name="Banfield J.F."/>
        </authorList>
    </citation>
    <scope>NUCLEOTIDE SEQUENCE [LARGE SCALE GENOMIC DNA]</scope>
</reference>
<dbReference type="EMBL" id="MFYX01000017">
    <property type="protein sequence ID" value="OGK06930.1"/>
    <property type="molecule type" value="Genomic_DNA"/>
</dbReference>
<accession>A0A1F7FJT7</accession>
<organism evidence="1 2">
    <name type="scientific">Candidatus Raymondbacteria bacterium RIFOXYD12_FULL_49_13</name>
    <dbReference type="NCBI Taxonomy" id="1817890"/>
    <lineage>
        <taxon>Bacteria</taxon>
        <taxon>Raymondiibacteriota</taxon>
    </lineage>
</organism>
<comment type="caution">
    <text evidence="1">The sequence shown here is derived from an EMBL/GenBank/DDBJ whole genome shotgun (WGS) entry which is preliminary data.</text>
</comment>
<sequence>MANYPSVTETANTSDITLTNGGNAGIGVTSISYPLHVQKVANSVTRVGVVNADSGSSAGTGVQLISYQGAAAMTKYGSGSAGKPKWLEIDSGTSAPLVLCTAATARVFVESGGDVGVGTNSPGAKLEVNGDLKVGGQQVVDSNGYIKPKVSSAASAPYCSIYVDSTSGKLCFKDNSGGSHDLY</sequence>
<evidence type="ECO:0000313" key="2">
    <source>
        <dbReference type="Proteomes" id="UP000179243"/>
    </source>
</evidence>
<dbReference type="Proteomes" id="UP000179243">
    <property type="component" value="Unassembled WGS sequence"/>
</dbReference>
<proteinExistence type="predicted"/>
<dbReference type="AlphaFoldDB" id="A0A1F7FJT7"/>
<name>A0A1F7FJT7_UNCRA</name>
<protein>
    <submittedName>
        <fullName evidence="1">Uncharacterized protein</fullName>
    </submittedName>
</protein>
<gene>
    <name evidence="1" type="ORF">A2519_05800</name>
</gene>